<evidence type="ECO:0000259" key="3">
    <source>
        <dbReference type="Pfam" id="PF00685"/>
    </source>
</evidence>
<evidence type="ECO:0000313" key="4">
    <source>
        <dbReference type="EnsemblMetazoa" id="SCAU013528-PA"/>
    </source>
</evidence>
<dbReference type="Proteomes" id="UP000095300">
    <property type="component" value="Unassembled WGS sequence"/>
</dbReference>
<evidence type="ECO:0000256" key="1">
    <source>
        <dbReference type="ARBA" id="ARBA00005771"/>
    </source>
</evidence>
<dbReference type="GO" id="GO:0008146">
    <property type="term" value="F:sulfotransferase activity"/>
    <property type="evidence" value="ECO:0007669"/>
    <property type="project" value="InterPro"/>
</dbReference>
<comment type="similarity">
    <text evidence="1">Belongs to the sulfotransferase 1 family.</text>
</comment>
<dbReference type="PANTHER" id="PTHR11783">
    <property type="entry name" value="SULFOTRANSFERASE SULT"/>
    <property type="match status" value="1"/>
</dbReference>
<keyword evidence="2" id="KW-0808">Transferase</keyword>
<name>A0A1I8Q3H1_STOCA</name>
<dbReference type="Gene3D" id="3.40.50.300">
    <property type="entry name" value="P-loop containing nucleotide triphosphate hydrolases"/>
    <property type="match status" value="1"/>
</dbReference>
<proteinExistence type="inferred from homology"/>
<evidence type="ECO:0000313" key="5">
    <source>
        <dbReference type="Proteomes" id="UP000095300"/>
    </source>
</evidence>
<gene>
    <name evidence="4" type="primary">106094279</name>
</gene>
<protein>
    <recommendedName>
        <fullName evidence="3">Sulfotransferase domain-containing protein</fullName>
    </recommendedName>
</protein>
<dbReference type="SUPFAM" id="SSF52540">
    <property type="entry name" value="P-loop containing nucleoside triphosphate hydrolases"/>
    <property type="match status" value="1"/>
</dbReference>
<sequence length="329" mass="38811">MITRRSRTSENIAKRQRQRKFANVSTSGEHIPLTNMNWSERWCTLPLEDETQIKQIYEFEVREDDVYVVTFPKCGTTWIQEATWLLWNDLDFATANSVDLTMRSVFMELSALYTSMPRNTIELSKAAKSPRVLKSHLPAHLIPKQIWEKKNKIIYCARNPKDTAVSYFHFHRGLGTWMGEIDEFVEDLINDDILYSPYWQHLMDFWQMRKQGNVFFTTYEDMKRDLRKVLIELNDFLEKPTLSDENLQKLEEHLSFNNMKASTRTNLTYAVKAGHGSPHVRPDFEFMRRGIVGSYRDELGQESLEKLDKWTSQNLAKYNVTLKEIFGEL</sequence>
<dbReference type="InterPro" id="IPR000863">
    <property type="entry name" value="Sulfotransferase_dom"/>
</dbReference>
<dbReference type="KEGG" id="scac:106094279"/>
<feature type="domain" description="Sulfotransferase" evidence="3">
    <location>
        <begin position="64"/>
        <end position="317"/>
    </location>
</feature>
<reference evidence="4" key="1">
    <citation type="submission" date="2020-05" db="UniProtKB">
        <authorList>
            <consortium name="EnsemblMetazoa"/>
        </authorList>
    </citation>
    <scope>IDENTIFICATION</scope>
    <source>
        <strain evidence="4">USDA</strain>
    </source>
</reference>
<dbReference type="VEuPathDB" id="VectorBase:SCAU013528"/>
<dbReference type="InterPro" id="IPR027417">
    <property type="entry name" value="P-loop_NTPase"/>
</dbReference>
<dbReference type="EnsemblMetazoa" id="SCAU013528-RA">
    <property type="protein sequence ID" value="SCAU013528-PA"/>
    <property type="gene ID" value="SCAU013528"/>
</dbReference>
<dbReference type="Pfam" id="PF00685">
    <property type="entry name" value="Sulfotransfer_1"/>
    <property type="match status" value="1"/>
</dbReference>
<keyword evidence="5" id="KW-1185">Reference proteome</keyword>
<organism evidence="4 5">
    <name type="scientific">Stomoxys calcitrans</name>
    <name type="common">Stable fly</name>
    <name type="synonym">Conops calcitrans</name>
    <dbReference type="NCBI Taxonomy" id="35570"/>
    <lineage>
        <taxon>Eukaryota</taxon>
        <taxon>Metazoa</taxon>
        <taxon>Ecdysozoa</taxon>
        <taxon>Arthropoda</taxon>
        <taxon>Hexapoda</taxon>
        <taxon>Insecta</taxon>
        <taxon>Pterygota</taxon>
        <taxon>Neoptera</taxon>
        <taxon>Endopterygota</taxon>
        <taxon>Diptera</taxon>
        <taxon>Brachycera</taxon>
        <taxon>Muscomorpha</taxon>
        <taxon>Muscoidea</taxon>
        <taxon>Muscidae</taxon>
        <taxon>Stomoxys</taxon>
    </lineage>
</organism>
<evidence type="ECO:0000256" key="2">
    <source>
        <dbReference type="ARBA" id="ARBA00022679"/>
    </source>
</evidence>
<dbReference type="OrthoDB" id="205623at2759"/>
<accession>A0A1I8Q3H1</accession>
<dbReference type="AlphaFoldDB" id="A0A1I8Q3H1"/>